<organism evidence="1">
    <name type="scientific">Amorphochlora amoebiformis</name>
    <dbReference type="NCBI Taxonomy" id="1561963"/>
    <lineage>
        <taxon>Eukaryota</taxon>
        <taxon>Sar</taxon>
        <taxon>Rhizaria</taxon>
        <taxon>Cercozoa</taxon>
        <taxon>Chlorarachniophyceae</taxon>
        <taxon>Amorphochlora</taxon>
    </lineage>
</organism>
<sequence length="275" mass="31085">MLNVLLSMRYPNLKPLTRKSIPRNVKKIVDEEMAGLEAGPLPGQDQSKASLAAVRDTETYITAIKMLVKNDVYPIAEHLRIEAKSYGINVPTDLEIMVKEGLEFDHDIALLHHGPITGEPPPTYNPSDPLAKRYTGMLLWGMKKDAPDRAAFVSEVMRPLEEGGWDKWKDLGPNATFQALGDMIDSVVEKGIFSSETGEEFRSALQMQLEQEQLRREVIESGNTWIEPIFTSQDVEMKEVEKPKKPTKDKVSEKTMVKIIKKARRKNRKPGMNAR</sequence>
<reference evidence="1" key="1">
    <citation type="submission" date="2021-01" db="EMBL/GenBank/DDBJ databases">
        <authorList>
            <person name="Corre E."/>
            <person name="Pelletier E."/>
            <person name="Niang G."/>
            <person name="Scheremetjew M."/>
            <person name="Finn R."/>
            <person name="Kale V."/>
            <person name="Holt S."/>
            <person name="Cochrane G."/>
            <person name="Meng A."/>
            <person name="Brown T."/>
            <person name="Cohen L."/>
        </authorList>
    </citation>
    <scope>NUCLEOTIDE SEQUENCE</scope>
    <source>
        <strain evidence="1">CCMP2058</strain>
    </source>
</reference>
<dbReference type="AlphaFoldDB" id="A0A7S0DSM1"/>
<evidence type="ECO:0000313" key="1">
    <source>
        <dbReference type="EMBL" id="CAD8464221.1"/>
    </source>
</evidence>
<accession>A0A7S0DSM1</accession>
<protein>
    <submittedName>
        <fullName evidence="1">Uncharacterized protein</fullName>
    </submittedName>
</protein>
<gene>
    <name evidence="1" type="ORF">LAMO00422_LOCUS23187</name>
</gene>
<proteinExistence type="predicted"/>
<name>A0A7S0DSM1_9EUKA</name>
<dbReference type="EMBL" id="HBEM01033960">
    <property type="protein sequence ID" value="CAD8464221.1"/>
    <property type="molecule type" value="Transcribed_RNA"/>
</dbReference>